<dbReference type="SUPFAM" id="SSF52518">
    <property type="entry name" value="Thiamin diphosphate-binding fold (THDP-binding)"/>
    <property type="match status" value="1"/>
</dbReference>
<gene>
    <name evidence="5" type="ORF">H8S18_13595</name>
</gene>
<name>A0ABR7EHY4_9FIRM</name>
<comment type="caution">
    <text evidence="5">The sequence shown here is derived from an EMBL/GenBank/DDBJ whole genome shotgun (WGS) entry which is preliminary data.</text>
</comment>
<dbReference type="InterPro" id="IPR029061">
    <property type="entry name" value="THDP-binding"/>
</dbReference>
<keyword evidence="6" id="KW-1185">Reference proteome</keyword>
<dbReference type="PANTHER" id="PTHR47514:SF1">
    <property type="entry name" value="TRANSKETOLASE N-TERMINAL SECTION-RELATED"/>
    <property type="match status" value="1"/>
</dbReference>
<protein>
    <recommendedName>
        <fullName evidence="4">Transketolase N-terminal domain-containing protein</fullName>
    </recommendedName>
</protein>
<reference evidence="5 6" key="1">
    <citation type="submission" date="2020-08" db="EMBL/GenBank/DDBJ databases">
        <title>Genome public.</title>
        <authorList>
            <person name="Liu C."/>
            <person name="Sun Q."/>
        </authorList>
    </citation>
    <scope>NUCLEOTIDE SEQUENCE [LARGE SCALE GENOMIC DNA]</scope>
    <source>
        <strain evidence="5 6">NSJ-35</strain>
    </source>
</reference>
<dbReference type="Pfam" id="PF00456">
    <property type="entry name" value="Transketolase_N"/>
    <property type="match status" value="1"/>
</dbReference>
<keyword evidence="3" id="KW-0786">Thiamine pyrophosphate</keyword>
<dbReference type="RefSeq" id="WP_186858811.1">
    <property type="nucleotide sequence ID" value="NZ_JACOON010000007.1"/>
</dbReference>
<feature type="domain" description="Transketolase N-terminal" evidence="4">
    <location>
        <begin position="16"/>
        <end position="269"/>
    </location>
</feature>
<dbReference type="Gene3D" id="3.40.50.970">
    <property type="match status" value="1"/>
</dbReference>
<dbReference type="EMBL" id="JACOON010000007">
    <property type="protein sequence ID" value="MBC5649376.1"/>
    <property type="molecule type" value="Genomic_DNA"/>
</dbReference>
<dbReference type="PANTHER" id="PTHR47514">
    <property type="entry name" value="TRANSKETOLASE N-TERMINAL SECTION-RELATED"/>
    <property type="match status" value="1"/>
</dbReference>
<comment type="similarity">
    <text evidence="2">Belongs to the transketolase family.</text>
</comment>
<dbReference type="Proteomes" id="UP000606889">
    <property type="component" value="Unassembled WGS sequence"/>
</dbReference>
<evidence type="ECO:0000256" key="1">
    <source>
        <dbReference type="ARBA" id="ARBA00001964"/>
    </source>
</evidence>
<evidence type="ECO:0000256" key="3">
    <source>
        <dbReference type="ARBA" id="ARBA00023052"/>
    </source>
</evidence>
<comment type="cofactor">
    <cofactor evidence="1">
        <name>thiamine diphosphate</name>
        <dbReference type="ChEBI" id="CHEBI:58937"/>
    </cofactor>
</comment>
<evidence type="ECO:0000313" key="5">
    <source>
        <dbReference type="EMBL" id="MBC5649376.1"/>
    </source>
</evidence>
<dbReference type="InterPro" id="IPR005474">
    <property type="entry name" value="Transketolase_N"/>
</dbReference>
<organism evidence="5 6">
    <name type="scientific">Christensenella tenuis</name>
    <dbReference type="NCBI Taxonomy" id="2763033"/>
    <lineage>
        <taxon>Bacteria</taxon>
        <taxon>Bacillati</taxon>
        <taxon>Bacillota</taxon>
        <taxon>Clostridia</taxon>
        <taxon>Christensenellales</taxon>
        <taxon>Christensenellaceae</taxon>
        <taxon>Christensenella</taxon>
    </lineage>
</organism>
<sequence>MAKIRIDNVRDLVLKANEIRSHLIDELHRIGGIHIGGALSSVNMAVALYYKYMEFDPEELLSDPARNQFLLSKGHAGILLYAIYCDMGIYTYEFLETKYNTIGNPFGGHPNRHYTKGVEASTGSLGHGLSWACGWAIANKMNGINSRQYIIMGDGEQEEGQIWEAALSAGSKKLDSIVGIVDFNHFSAAWETGENVKWGEKGGAEGLADCYRAFGWNAVVIDGTKMAEIDKALSELPPVTYEGKPNVIIMNTTKGEGVGYMMENGAAWHIGGVDAELYVKTKKEIEEYNAKRLQEVE</sequence>
<proteinExistence type="inferred from homology"/>
<evidence type="ECO:0000259" key="4">
    <source>
        <dbReference type="Pfam" id="PF00456"/>
    </source>
</evidence>
<accession>A0ABR7EHY4</accession>
<evidence type="ECO:0000256" key="2">
    <source>
        <dbReference type="ARBA" id="ARBA00007131"/>
    </source>
</evidence>
<evidence type="ECO:0000313" key="6">
    <source>
        <dbReference type="Proteomes" id="UP000606889"/>
    </source>
</evidence>